<dbReference type="EMBL" id="CM037617">
    <property type="protein sequence ID" value="KAH8003953.1"/>
    <property type="molecule type" value="Genomic_DNA"/>
</dbReference>
<protein>
    <submittedName>
        <fullName evidence="1">Uncharacterized protein</fullName>
    </submittedName>
</protein>
<keyword evidence="2" id="KW-1185">Reference proteome</keyword>
<comment type="caution">
    <text evidence="1">The sequence shown here is derived from an EMBL/GenBank/DDBJ whole genome shotgun (WGS) entry which is preliminary data.</text>
</comment>
<gene>
    <name evidence="1" type="ORF">K3G42_000806</name>
</gene>
<accession>A0ACB8FEL3</accession>
<evidence type="ECO:0000313" key="1">
    <source>
        <dbReference type="EMBL" id="KAH8003953.1"/>
    </source>
</evidence>
<organism evidence="1 2">
    <name type="scientific">Sphaerodactylus townsendi</name>
    <dbReference type="NCBI Taxonomy" id="933632"/>
    <lineage>
        <taxon>Eukaryota</taxon>
        <taxon>Metazoa</taxon>
        <taxon>Chordata</taxon>
        <taxon>Craniata</taxon>
        <taxon>Vertebrata</taxon>
        <taxon>Euteleostomi</taxon>
        <taxon>Lepidosauria</taxon>
        <taxon>Squamata</taxon>
        <taxon>Bifurcata</taxon>
        <taxon>Gekkota</taxon>
        <taxon>Sphaerodactylidae</taxon>
        <taxon>Sphaerodactylus</taxon>
    </lineage>
</organism>
<proteinExistence type="predicted"/>
<reference evidence="1" key="1">
    <citation type="submission" date="2021-08" db="EMBL/GenBank/DDBJ databases">
        <title>The first chromosome-level gecko genome reveals the dynamic sex chromosomes of Neotropical dwarf geckos (Sphaerodactylidae: Sphaerodactylus).</title>
        <authorList>
            <person name="Pinto B.J."/>
            <person name="Keating S.E."/>
            <person name="Gamble T."/>
        </authorList>
    </citation>
    <scope>NUCLEOTIDE SEQUENCE</scope>
    <source>
        <strain evidence="1">TG3544</strain>
    </source>
</reference>
<evidence type="ECO:0000313" key="2">
    <source>
        <dbReference type="Proteomes" id="UP000827872"/>
    </source>
</evidence>
<name>A0ACB8FEL3_9SAUR</name>
<dbReference type="Proteomes" id="UP000827872">
    <property type="component" value="Linkage Group LG04"/>
</dbReference>
<sequence>MWPHSHPRGIQAPSRPERHSPLPSRRRDRRAPRRPAGGRAPRAPSSSDTAGAPDDRGRCSTNLPPASPARPGKQRPPLASLCPGSGGRRRRASRIRSAGLRRAGGGRRSSSSPPRPGRGRRAQVAAQSGNRIRARPVPRGVLLLLLPPGNLLALLS</sequence>